<dbReference type="Gene3D" id="2.60.40.10">
    <property type="entry name" value="Immunoglobulins"/>
    <property type="match status" value="1"/>
</dbReference>
<dbReference type="InterPro" id="IPR007110">
    <property type="entry name" value="Ig-like_dom"/>
</dbReference>
<evidence type="ECO:0000256" key="1">
    <source>
        <dbReference type="ARBA" id="ARBA00023180"/>
    </source>
</evidence>
<evidence type="ECO:0000313" key="9">
    <source>
        <dbReference type="Proteomes" id="UP001152803"/>
    </source>
</evidence>
<dbReference type="AlphaFoldDB" id="A0A9Q1HX01"/>
<evidence type="ECO:0000256" key="4">
    <source>
        <dbReference type="SAM" id="MobiDB-lite"/>
    </source>
</evidence>
<organism evidence="8 9">
    <name type="scientific">Conger conger</name>
    <name type="common">Conger eel</name>
    <name type="synonym">Muraena conger</name>
    <dbReference type="NCBI Taxonomy" id="82655"/>
    <lineage>
        <taxon>Eukaryota</taxon>
        <taxon>Metazoa</taxon>
        <taxon>Chordata</taxon>
        <taxon>Craniata</taxon>
        <taxon>Vertebrata</taxon>
        <taxon>Euteleostomi</taxon>
        <taxon>Actinopterygii</taxon>
        <taxon>Neopterygii</taxon>
        <taxon>Teleostei</taxon>
        <taxon>Anguilliformes</taxon>
        <taxon>Congridae</taxon>
        <taxon>Conger</taxon>
    </lineage>
</organism>
<dbReference type="PRINTS" id="PR01638">
    <property type="entry name" value="MHCCLASSI"/>
</dbReference>
<dbReference type="PANTHER" id="PTHR16675">
    <property type="entry name" value="MHC CLASS I-RELATED"/>
    <property type="match status" value="1"/>
</dbReference>
<dbReference type="Gene3D" id="3.30.500.10">
    <property type="entry name" value="MHC class I-like antigen recognition-like"/>
    <property type="match status" value="1"/>
</dbReference>
<keyword evidence="5" id="KW-0472">Membrane</keyword>
<dbReference type="PANTHER" id="PTHR16675:SF193">
    <property type="entry name" value="LOC571647 PROTEIN-RELATED"/>
    <property type="match status" value="1"/>
</dbReference>
<dbReference type="InterPro" id="IPR011162">
    <property type="entry name" value="MHC_I/II-like_Ag-recog"/>
</dbReference>
<evidence type="ECO:0000259" key="7">
    <source>
        <dbReference type="PROSITE" id="PS50835"/>
    </source>
</evidence>
<feature type="signal peptide" evidence="6">
    <location>
        <begin position="1"/>
        <end position="15"/>
    </location>
</feature>
<dbReference type="Pfam" id="PF00129">
    <property type="entry name" value="MHC_I"/>
    <property type="match status" value="1"/>
</dbReference>
<dbReference type="FunFam" id="3.30.500.10:FF:000005">
    <property type="entry name" value="MHC class I antigen ZKA transcript variant 1"/>
    <property type="match status" value="1"/>
</dbReference>
<dbReference type="InterPro" id="IPR013783">
    <property type="entry name" value="Ig-like_fold"/>
</dbReference>
<keyword evidence="2" id="KW-0393">Immunoglobulin domain</keyword>
<keyword evidence="6" id="KW-0732">Signal</keyword>
<evidence type="ECO:0000256" key="2">
    <source>
        <dbReference type="ARBA" id="ARBA00023319"/>
    </source>
</evidence>
<feature type="domain" description="Ig-like" evidence="7">
    <location>
        <begin position="211"/>
        <end position="307"/>
    </location>
</feature>
<comment type="caution">
    <text evidence="8">The sequence shown here is derived from an EMBL/GenBank/DDBJ whole genome shotgun (WGS) entry which is preliminary data.</text>
</comment>
<dbReference type="InterPro" id="IPR036179">
    <property type="entry name" value="Ig-like_dom_sf"/>
</dbReference>
<dbReference type="Proteomes" id="UP001152803">
    <property type="component" value="Unassembled WGS sequence"/>
</dbReference>
<feature type="chain" id="PRO_5040347138" description="Ig-like domain-containing protein" evidence="6">
    <location>
        <begin position="16"/>
        <end position="404"/>
    </location>
</feature>
<feature type="region of interest" description="Disordered" evidence="4">
    <location>
        <begin position="364"/>
        <end position="404"/>
    </location>
</feature>
<dbReference type="InterPro" id="IPR037055">
    <property type="entry name" value="MHC_I-like_Ag-recog_sf"/>
</dbReference>
<dbReference type="PROSITE" id="PS50835">
    <property type="entry name" value="IG_LIKE"/>
    <property type="match status" value="1"/>
</dbReference>
<dbReference type="PROSITE" id="PS00290">
    <property type="entry name" value="IG_MHC"/>
    <property type="match status" value="1"/>
</dbReference>
<protein>
    <recommendedName>
        <fullName evidence="7">Ig-like domain-containing protein</fullName>
    </recommendedName>
</protein>
<dbReference type="OrthoDB" id="8890485at2759"/>
<proteinExistence type="inferred from homology"/>
<evidence type="ECO:0000256" key="6">
    <source>
        <dbReference type="SAM" id="SignalP"/>
    </source>
</evidence>
<feature type="transmembrane region" description="Helical" evidence="5">
    <location>
        <begin position="323"/>
        <end position="345"/>
    </location>
</feature>
<dbReference type="GO" id="GO:0005615">
    <property type="term" value="C:extracellular space"/>
    <property type="evidence" value="ECO:0007669"/>
    <property type="project" value="TreeGrafter"/>
</dbReference>
<comment type="similarity">
    <text evidence="3">Belongs to the MHC class I family.</text>
</comment>
<evidence type="ECO:0000256" key="3">
    <source>
        <dbReference type="RuleBase" id="RU004439"/>
    </source>
</evidence>
<dbReference type="InterPro" id="IPR050208">
    <property type="entry name" value="MHC_class-I_related"/>
</dbReference>
<keyword evidence="5" id="KW-1133">Transmembrane helix</keyword>
<keyword evidence="9" id="KW-1185">Reference proteome</keyword>
<dbReference type="SMART" id="SM00407">
    <property type="entry name" value="IGc1"/>
    <property type="match status" value="1"/>
</dbReference>
<reference evidence="8" key="1">
    <citation type="journal article" date="2023" name="Science">
        <title>Genome structures resolve the early diversification of teleost fishes.</title>
        <authorList>
            <person name="Parey E."/>
            <person name="Louis A."/>
            <person name="Montfort J."/>
            <person name="Bouchez O."/>
            <person name="Roques C."/>
            <person name="Iampietro C."/>
            <person name="Lluch J."/>
            <person name="Castinel A."/>
            <person name="Donnadieu C."/>
            <person name="Desvignes T."/>
            <person name="Floi Bucao C."/>
            <person name="Jouanno E."/>
            <person name="Wen M."/>
            <person name="Mejri S."/>
            <person name="Dirks R."/>
            <person name="Jansen H."/>
            <person name="Henkel C."/>
            <person name="Chen W.J."/>
            <person name="Zahm M."/>
            <person name="Cabau C."/>
            <person name="Klopp C."/>
            <person name="Thompson A.W."/>
            <person name="Robinson-Rechavi M."/>
            <person name="Braasch I."/>
            <person name="Lecointre G."/>
            <person name="Bobe J."/>
            <person name="Postlethwait J.H."/>
            <person name="Berthelot C."/>
            <person name="Roest Crollius H."/>
            <person name="Guiguen Y."/>
        </authorList>
    </citation>
    <scope>NUCLEOTIDE SEQUENCE</scope>
    <source>
        <strain evidence="8">Concon-B</strain>
    </source>
</reference>
<dbReference type="InterPro" id="IPR003597">
    <property type="entry name" value="Ig_C1-set"/>
</dbReference>
<keyword evidence="1" id="KW-0325">Glycoprotein</keyword>
<gene>
    <name evidence="8" type="ORF">COCON_G00126010</name>
</gene>
<keyword evidence="5" id="KW-0812">Transmembrane</keyword>
<name>A0A9Q1HX01_CONCO</name>
<evidence type="ECO:0000313" key="8">
    <source>
        <dbReference type="EMBL" id="KAJ8267429.1"/>
    </source>
</evidence>
<dbReference type="SUPFAM" id="SSF48726">
    <property type="entry name" value="Immunoglobulin"/>
    <property type="match status" value="1"/>
</dbReference>
<dbReference type="InterPro" id="IPR001039">
    <property type="entry name" value="MHC_I_a_a1/a2"/>
</dbReference>
<accession>A0A9Q1HX01</accession>
<dbReference type="InterPro" id="IPR003006">
    <property type="entry name" value="Ig/MHC_CS"/>
</dbReference>
<dbReference type="InterPro" id="IPR011161">
    <property type="entry name" value="MHC_I-like_Ag-recog"/>
</dbReference>
<dbReference type="SUPFAM" id="SSF54452">
    <property type="entry name" value="MHC antigen-recognition domain"/>
    <property type="match status" value="1"/>
</dbReference>
<evidence type="ECO:0000256" key="5">
    <source>
        <dbReference type="SAM" id="Phobius"/>
    </source>
</evidence>
<sequence length="404" mass="45257">MIFFFLFCFFGAVHSASEVHRLHYIYTAFSKPASQPGMYQFTAMGILDDRPIDIYNSKGQEKIPLQEWMKDNNGKDYWEKGTHSRRSKEQWFNVNVNILIERMRQNKSDLHTLQWMHGCEATKRADGTMKFLKGFDQYGYDGKDFLSFDNKDAVWVATEAQAEPTKKKWDNVGILSQYTKGYLETDCVDWLQKFTGYQEKQDKEHGYSLKPKVYVFGKKSTKSDHRTLVCLATGFYPKDVEVTILRNDVELKENDGVVSSGVRPNGDRPGKWLSETFQLRKTLEIMASDPAKYSCKVQHRSLPEPIHEIWDGKCCNCSPGSTGGIIAGVLVGLAVLVGVGAVVLYKLFKRRQAIPLEGISVGSGPLENQPLAGEEPTSTPNGSLGSNDSGLPENQPLAGEAGGQ</sequence>
<feature type="compositionally biased region" description="Polar residues" evidence="4">
    <location>
        <begin position="376"/>
        <end position="389"/>
    </location>
</feature>
<dbReference type="GO" id="GO:0006955">
    <property type="term" value="P:immune response"/>
    <property type="evidence" value="ECO:0007669"/>
    <property type="project" value="TreeGrafter"/>
</dbReference>
<dbReference type="GO" id="GO:0009897">
    <property type="term" value="C:external side of plasma membrane"/>
    <property type="evidence" value="ECO:0007669"/>
    <property type="project" value="TreeGrafter"/>
</dbReference>
<dbReference type="Pfam" id="PF07654">
    <property type="entry name" value="C1-set"/>
    <property type="match status" value="1"/>
</dbReference>
<dbReference type="EMBL" id="JAFJMO010000009">
    <property type="protein sequence ID" value="KAJ8267429.1"/>
    <property type="molecule type" value="Genomic_DNA"/>
</dbReference>